<keyword evidence="3" id="KW-1185">Reference proteome</keyword>
<evidence type="ECO:0000313" key="2">
    <source>
        <dbReference type="EMBL" id="GER35710.1"/>
    </source>
</evidence>
<feature type="chain" id="PRO_5022976571" evidence="1">
    <location>
        <begin position="20"/>
        <end position="118"/>
    </location>
</feature>
<name>A0A5A7PSB6_STRAF</name>
<dbReference type="GO" id="GO:0032259">
    <property type="term" value="P:methylation"/>
    <property type="evidence" value="ECO:0007669"/>
    <property type="project" value="UniProtKB-KW"/>
</dbReference>
<dbReference type="AlphaFoldDB" id="A0A5A7PSB6"/>
<keyword evidence="1" id="KW-0732">Signal</keyword>
<gene>
    <name evidence="2" type="ORF">STAS_12019</name>
</gene>
<dbReference type="EMBL" id="BKCP01005006">
    <property type="protein sequence ID" value="GER35710.1"/>
    <property type="molecule type" value="Genomic_DNA"/>
</dbReference>
<dbReference type="GO" id="GO:0008168">
    <property type="term" value="F:methyltransferase activity"/>
    <property type="evidence" value="ECO:0007669"/>
    <property type="project" value="UniProtKB-KW"/>
</dbReference>
<protein>
    <submittedName>
        <fullName evidence="2">Ribosomal RNA small subunit methyltransferase C</fullName>
    </submittedName>
</protein>
<sequence>MWDPLDAFLVLRQLAFLDALLQRLGEGLFDCLKNTCLAESRVFGERVHNFREKDFIVLSYPKCGSDIILFGCLQLLINSLGRENTNLIRVRPAREGKVEKWLESFNPICLSLVSGFKF</sequence>
<reference evidence="3" key="1">
    <citation type="journal article" date="2019" name="Curr. Biol.">
        <title>Genome Sequence of Striga asiatica Provides Insight into the Evolution of Plant Parasitism.</title>
        <authorList>
            <person name="Yoshida S."/>
            <person name="Kim S."/>
            <person name="Wafula E.K."/>
            <person name="Tanskanen J."/>
            <person name="Kim Y.M."/>
            <person name="Honaas L."/>
            <person name="Yang Z."/>
            <person name="Spallek T."/>
            <person name="Conn C.E."/>
            <person name="Ichihashi Y."/>
            <person name="Cheong K."/>
            <person name="Cui S."/>
            <person name="Der J.P."/>
            <person name="Gundlach H."/>
            <person name="Jiao Y."/>
            <person name="Hori C."/>
            <person name="Ishida J.K."/>
            <person name="Kasahara H."/>
            <person name="Kiba T."/>
            <person name="Kim M.S."/>
            <person name="Koo N."/>
            <person name="Laohavisit A."/>
            <person name="Lee Y.H."/>
            <person name="Lumba S."/>
            <person name="McCourt P."/>
            <person name="Mortimer J.C."/>
            <person name="Mutuku J.M."/>
            <person name="Nomura T."/>
            <person name="Sasaki-Sekimoto Y."/>
            <person name="Seto Y."/>
            <person name="Wang Y."/>
            <person name="Wakatake T."/>
            <person name="Sakakibara H."/>
            <person name="Demura T."/>
            <person name="Yamaguchi S."/>
            <person name="Yoneyama K."/>
            <person name="Manabe R.I."/>
            <person name="Nelson D.C."/>
            <person name="Schulman A.H."/>
            <person name="Timko M.P."/>
            <person name="dePamphilis C.W."/>
            <person name="Choi D."/>
            <person name="Shirasu K."/>
        </authorList>
    </citation>
    <scope>NUCLEOTIDE SEQUENCE [LARGE SCALE GENOMIC DNA]</scope>
    <source>
        <strain evidence="3">cv. UVA1</strain>
    </source>
</reference>
<proteinExistence type="predicted"/>
<accession>A0A5A7PSB6</accession>
<feature type="signal peptide" evidence="1">
    <location>
        <begin position="1"/>
        <end position="19"/>
    </location>
</feature>
<evidence type="ECO:0000256" key="1">
    <source>
        <dbReference type="SAM" id="SignalP"/>
    </source>
</evidence>
<comment type="caution">
    <text evidence="2">The sequence shown here is derived from an EMBL/GenBank/DDBJ whole genome shotgun (WGS) entry which is preliminary data.</text>
</comment>
<dbReference type="Proteomes" id="UP000325081">
    <property type="component" value="Unassembled WGS sequence"/>
</dbReference>
<keyword evidence="2" id="KW-0489">Methyltransferase</keyword>
<organism evidence="2 3">
    <name type="scientific">Striga asiatica</name>
    <name type="common">Asiatic witchweed</name>
    <name type="synonym">Buchnera asiatica</name>
    <dbReference type="NCBI Taxonomy" id="4170"/>
    <lineage>
        <taxon>Eukaryota</taxon>
        <taxon>Viridiplantae</taxon>
        <taxon>Streptophyta</taxon>
        <taxon>Embryophyta</taxon>
        <taxon>Tracheophyta</taxon>
        <taxon>Spermatophyta</taxon>
        <taxon>Magnoliopsida</taxon>
        <taxon>eudicotyledons</taxon>
        <taxon>Gunneridae</taxon>
        <taxon>Pentapetalae</taxon>
        <taxon>asterids</taxon>
        <taxon>lamiids</taxon>
        <taxon>Lamiales</taxon>
        <taxon>Orobanchaceae</taxon>
        <taxon>Buchnereae</taxon>
        <taxon>Striga</taxon>
    </lineage>
</organism>
<evidence type="ECO:0000313" key="3">
    <source>
        <dbReference type="Proteomes" id="UP000325081"/>
    </source>
</evidence>
<keyword evidence="2" id="KW-0808">Transferase</keyword>